<keyword evidence="11" id="KW-1185">Reference proteome</keyword>
<evidence type="ECO:0000259" key="9">
    <source>
        <dbReference type="Pfam" id="PF08263"/>
    </source>
</evidence>
<dbReference type="InterPro" id="IPR013210">
    <property type="entry name" value="LRR_N_plant-typ"/>
</dbReference>
<sequence length="262" mass="28976">MMMVAKVVCAIFIRSCLWVLLVSSSLTRAFESDIDCLRTLKSQLKDPNGHLSNWLFGNEADHYICKFSGVICWHDDSKNRVFKLEFGGFGLEGEFPSGVKECSFLVGLNLTGNSLSGTLPPDLFSLLRYLSAVDLSYNSFSGEIPDTWSNISYLDTLLLDHNRFTGHIPPGLVSNPRLKQFSVAHNDLEGPIPIFTNANIHLSSFEDNPGLCGFLLSPCPADSSHPMPIIATSIAAAAFFPVGACLGWFCVGKRLKQRRRRR</sequence>
<keyword evidence="7" id="KW-0812">Transmembrane</keyword>
<feature type="signal peptide" evidence="8">
    <location>
        <begin position="1"/>
        <end position="29"/>
    </location>
</feature>
<dbReference type="SUPFAM" id="SSF52058">
    <property type="entry name" value="L domain-like"/>
    <property type="match status" value="1"/>
</dbReference>
<keyword evidence="7" id="KW-1133">Transmembrane helix</keyword>
<dbReference type="InterPro" id="IPR001611">
    <property type="entry name" value="Leu-rich_rpt"/>
</dbReference>
<evidence type="ECO:0000256" key="2">
    <source>
        <dbReference type="ARBA" id="ARBA00022614"/>
    </source>
</evidence>
<evidence type="ECO:0000256" key="1">
    <source>
        <dbReference type="ARBA" id="ARBA00004167"/>
    </source>
</evidence>
<keyword evidence="5 7" id="KW-0472">Membrane</keyword>
<evidence type="ECO:0000256" key="8">
    <source>
        <dbReference type="SAM" id="SignalP"/>
    </source>
</evidence>
<organism evidence="10 11">
    <name type="scientific">Thlaspi arvense</name>
    <name type="common">Field penny-cress</name>
    <dbReference type="NCBI Taxonomy" id="13288"/>
    <lineage>
        <taxon>Eukaryota</taxon>
        <taxon>Viridiplantae</taxon>
        <taxon>Streptophyta</taxon>
        <taxon>Embryophyta</taxon>
        <taxon>Tracheophyta</taxon>
        <taxon>Spermatophyta</taxon>
        <taxon>Magnoliopsida</taxon>
        <taxon>eudicotyledons</taxon>
        <taxon>Gunneridae</taxon>
        <taxon>Pentapetalae</taxon>
        <taxon>rosids</taxon>
        <taxon>malvids</taxon>
        <taxon>Brassicales</taxon>
        <taxon>Brassicaceae</taxon>
        <taxon>Thlaspideae</taxon>
        <taxon>Thlaspi</taxon>
    </lineage>
</organism>
<evidence type="ECO:0000256" key="7">
    <source>
        <dbReference type="SAM" id="Phobius"/>
    </source>
</evidence>
<dbReference type="EMBL" id="OU466859">
    <property type="protein sequence ID" value="CAH2054626.1"/>
    <property type="molecule type" value="Genomic_DNA"/>
</dbReference>
<feature type="transmembrane region" description="Helical" evidence="7">
    <location>
        <begin position="229"/>
        <end position="251"/>
    </location>
</feature>
<accession>A0AAU9S3T4</accession>
<dbReference type="Proteomes" id="UP000836841">
    <property type="component" value="Chromosome 3"/>
</dbReference>
<evidence type="ECO:0000256" key="4">
    <source>
        <dbReference type="ARBA" id="ARBA00022737"/>
    </source>
</evidence>
<feature type="chain" id="PRO_5043482512" description="Leucine-rich repeat-containing N-terminal plant-type domain-containing protein" evidence="8">
    <location>
        <begin position="30"/>
        <end position="262"/>
    </location>
</feature>
<dbReference type="InterPro" id="IPR046959">
    <property type="entry name" value="PRK1-6/SRF4-like"/>
</dbReference>
<dbReference type="PANTHER" id="PTHR48007">
    <property type="entry name" value="LEUCINE-RICH REPEAT RECEPTOR-LIKE PROTEIN KINASE PXC1"/>
    <property type="match status" value="1"/>
</dbReference>
<evidence type="ECO:0000313" key="10">
    <source>
        <dbReference type="EMBL" id="CAH2054626.1"/>
    </source>
</evidence>
<dbReference type="AlphaFoldDB" id="A0AAU9S3T4"/>
<reference evidence="10 11" key="1">
    <citation type="submission" date="2022-03" db="EMBL/GenBank/DDBJ databases">
        <authorList>
            <person name="Nunn A."/>
            <person name="Chopra R."/>
            <person name="Nunn A."/>
            <person name="Contreras Garrido A."/>
        </authorList>
    </citation>
    <scope>NUCLEOTIDE SEQUENCE [LARGE SCALE GENOMIC DNA]</scope>
</reference>
<proteinExistence type="predicted"/>
<dbReference type="Gene3D" id="3.80.10.10">
    <property type="entry name" value="Ribonuclease Inhibitor"/>
    <property type="match status" value="1"/>
</dbReference>
<dbReference type="InterPro" id="IPR032675">
    <property type="entry name" value="LRR_dom_sf"/>
</dbReference>
<evidence type="ECO:0000256" key="3">
    <source>
        <dbReference type="ARBA" id="ARBA00022729"/>
    </source>
</evidence>
<dbReference type="FunFam" id="3.80.10.10:FF:000400">
    <property type="entry name" value="Nuclear pore complex protein NUP107"/>
    <property type="match status" value="1"/>
</dbReference>
<keyword evidence="2" id="KW-0433">Leucine-rich repeat</keyword>
<keyword evidence="4" id="KW-0677">Repeat</keyword>
<evidence type="ECO:0000256" key="5">
    <source>
        <dbReference type="ARBA" id="ARBA00023136"/>
    </source>
</evidence>
<dbReference type="GO" id="GO:0016020">
    <property type="term" value="C:membrane"/>
    <property type="evidence" value="ECO:0007669"/>
    <property type="project" value="UniProtKB-SubCell"/>
</dbReference>
<comment type="subcellular location">
    <subcellularLocation>
        <location evidence="1">Membrane</location>
        <topology evidence="1">Single-pass membrane protein</topology>
    </subcellularLocation>
</comment>
<keyword evidence="3 8" id="KW-0732">Signal</keyword>
<name>A0AAU9S3T4_THLAR</name>
<dbReference type="Pfam" id="PF08263">
    <property type="entry name" value="LRRNT_2"/>
    <property type="match status" value="1"/>
</dbReference>
<gene>
    <name evidence="10" type="ORF">TAV2_LOCUS10266</name>
</gene>
<evidence type="ECO:0000256" key="6">
    <source>
        <dbReference type="ARBA" id="ARBA00023170"/>
    </source>
</evidence>
<protein>
    <recommendedName>
        <fullName evidence="9">Leucine-rich repeat-containing N-terminal plant-type domain-containing protein</fullName>
    </recommendedName>
</protein>
<feature type="domain" description="Leucine-rich repeat-containing N-terminal plant-type" evidence="9">
    <location>
        <begin position="32"/>
        <end position="73"/>
    </location>
</feature>
<keyword evidence="6" id="KW-0675">Receptor</keyword>
<dbReference type="PANTHER" id="PTHR48007:SF86">
    <property type="entry name" value="(WILD MALAYSIAN BANANA) HYPOTHETICAL PROTEIN"/>
    <property type="match status" value="1"/>
</dbReference>
<dbReference type="Pfam" id="PF00560">
    <property type="entry name" value="LRR_1"/>
    <property type="match status" value="3"/>
</dbReference>
<evidence type="ECO:0000313" key="11">
    <source>
        <dbReference type="Proteomes" id="UP000836841"/>
    </source>
</evidence>